<organism evidence="1 2">
    <name type="scientific">Limosa lapponica baueri</name>
    <dbReference type="NCBI Taxonomy" id="1758121"/>
    <lineage>
        <taxon>Eukaryota</taxon>
        <taxon>Metazoa</taxon>
        <taxon>Chordata</taxon>
        <taxon>Craniata</taxon>
        <taxon>Vertebrata</taxon>
        <taxon>Euteleostomi</taxon>
        <taxon>Archelosauria</taxon>
        <taxon>Archosauria</taxon>
        <taxon>Dinosauria</taxon>
        <taxon>Saurischia</taxon>
        <taxon>Theropoda</taxon>
        <taxon>Coelurosauria</taxon>
        <taxon>Aves</taxon>
        <taxon>Neognathae</taxon>
        <taxon>Neoaves</taxon>
        <taxon>Charadriiformes</taxon>
        <taxon>Scolopacidae</taxon>
        <taxon>Limosa</taxon>
    </lineage>
</organism>
<dbReference type="PANTHER" id="PTHR33332">
    <property type="entry name" value="REVERSE TRANSCRIPTASE DOMAIN-CONTAINING PROTEIN"/>
    <property type="match status" value="1"/>
</dbReference>
<protein>
    <submittedName>
        <fullName evidence="1">Rna-directed dna polymerase from mobile element jockey-like</fullName>
    </submittedName>
</protein>
<keyword evidence="1" id="KW-0548">Nucleotidyltransferase</keyword>
<evidence type="ECO:0000313" key="2">
    <source>
        <dbReference type="Proteomes" id="UP000233556"/>
    </source>
</evidence>
<dbReference type="AlphaFoldDB" id="A0A2I0TTN2"/>
<reference evidence="2" key="2">
    <citation type="submission" date="2017-12" db="EMBL/GenBank/DDBJ databases">
        <title>Genome sequence of the Bar-tailed Godwit (Limosa lapponica baueri).</title>
        <authorList>
            <person name="Lima N.C.B."/>
            <person name="Parody-Merino A.M."/>
            <person name="Battley P.F."/>
            <person name="Fidler A.E."/>
            <person name="Prosdocimi F."/>
        </authorList>
    </citation>
    <scope>NUCLEOTIDE SEQUENCE [LARGE SCALE GENOMIC DNA]</scope>
</reference>
<dbReference type="Proteomes" id="UP000233556">
    <property type="component" value="Unassembled WGS sequence"/>
</dbReference>
<reference evidence="2" key="1">
    <citation type="submission" date="2017-11" db="EMBL/GenBank/DDBJ databases">
        <authorList>
            <person name="Lima N.C."/>
            <person name="Parody-Merino A.M."/>
            <person name="Battley P.F."/>
            <person name="Fidler A.E."/>
            <person name="Prosdocimi F."/>
        </authorList>
    </citation>
    <scope>NUCLEOTIDE SEQUENCE [LARGE SCALE GENOMIC DNA]</scope>
</reference>
<gene>
    <name evidence="1" type="ORF">llap_12538</name>
</gene>
<keyword evidence="1" id="KW-0808">Transferase</keyword>
<name>A0A2I0TTN2_LIMLA</name>
<evidence type="ECO:0000313" key="1">
    <source>
        <dbReference type="EMBL" id="PKU37158.1"/>
    </source>
</evidence>
<proteinExistence type="predicted"/>
<keyword evidence="1" id="KW-0695">RNA-directed DNA polymerase</keyword>
<dbReference type="GO" id="GO:0003964">
    <property type="term" value="F:RNA-directed DNA polymerase activity"/>
    <property type="evidence" value="ECO:0007669"/>
    <property type="project" value="UniProtKB-KW"/>
</dbReference>
<accession>A0A2I0TTN2</accession>
<dbReference type="OrthoDB" id="419189at2759"/>
<dbReference type="EMBL" id="KZ507285">
    <property type="protein sequence ID" value="PKU37158.1"/>
    <property type="molecule type" value="Genomic_DNA"/>
</dbReference>
<keyword evidence="2" id="KW-1185">Reference proteome</keyword>
<sequence length="267" mass="30208">MEITLTERVKQDGLTINWTTERKVSQLRQYVTGHHNHRVMCTTPGVNENLSDNNEPLKILLEFTWLPPFQNRPVVCLVQYGVNSKENTGLFHNRNHFTDDKNVATSELLVNGSSQYHREYSHQEPEWAFQTRESSVFTMYLINDLDEGIECILSKSADDTKLGGSVNLLEGRRDLRRVLDRLDGWAEANGMRFNKAKCQVLPLGHTNPMKRYRLGAEWLELPGRKGPGGVGQLWAEQEPAVCPGGQERRPPASWPVSGTVWAAGLGQ</sequence>